<proteinExistence type="predicted"/>
<feature type="compositionally biased region" description="Basic residues" evidence="1">
    <location>
        <begin position="820"/>
        <end position="829"/>
    </location>
</feature>
<feature type="compositionally biased region" description="Low complexity" evidence="1">
    <location>
        <begin position="183"/>
        <end position="220"/>
    </location>
</feature>
<gene>
    <name evidence="2" type="ORF">PCOR1329_LOCUS56715</name>
</gene>
<name>A0ABN9VGB2_9DINO</name>
<feature type="region of interest" description="Disordered" evidence="1">
    <location>
        <begin position="183"/>
        <end position="262"/>
    </location>
</feature>
<protein>
    <submittedName>
        <fullName evidence="2">Uncharacterized protein</fullName>
    </submittedName>
</protein>
<evidence type="ECO:0000313" key="2">
    <source>
        <dbReference type="EMBL" id="CAK0870680.1"/>
    </source>
</evidence>
<organism evidence="2 3">
    <name type="scientific">Prorocentrum cordatum</name>
    <dbReference type="NCBI Taxonomy" id="2364126"/>
    <lineage>
        <taxon>Eukaryota</taxon>
        <taxon>Sar</taxon>
        <taxon>Alveolata</taxon>
        <taxon>Dinophyceae</taxon>
        <taxon>Prorocentrales</taxon>
        <taxon>Prorocentraceae</taxon>
        <taxon>Prorocentrum</taxon>
    </lineage>
</organism>
<feature type="region of interest" description="Disordered" evidence="1">
    <location>
        <begin position="653"/>
        <end position="673"/>
    </location>
</feature>
<comment type="caution">
    <text evidence="2">The sequence shown here is derived from an EMBL/GenBank/DDBJ whole genome shotgun (WGS) entry which is preliminary data.</text>
</comment>
<reference evidence="2" key="1">
    <citation type="submission" date="2023-10" db="EMBL/GenBank/DDBJ databases">
        <authorList>
            <person name="Chen Y."/>
            <person name="Shah S."/>
            <person name="Dougan E. K."/>
            <person name="Thang M."/>
            <person name="Chan C."/>
        </authorList>
    </citation>
    <scope>NUCLEOTIDE SEQUENCE [LARGE SCALE GENOMIC DNA]</scope>
</reference>
<keyword evidence="3" id="KW-1185">Reference proteome</keyword>
<dbReference type="Proteomes" id="UP001189429">
    <property type="component" value="Unassembled WGS sequence"/>
</dbReference>
<evidence type="ECO:0000313" key="3">
    <source>
        <dbReference type="Proteomes" id="UP001189429"/>
    </source>
</evidence>
<sequence length="860" mass="90179">MQGSPRWTQAATIYGRSPVPGGIAWSLGNLVAVVTEEAVHVVSAEAAIERTHEAVVVARIGLPDAPPVSGAGRVGRELKRGLAQRPGSSGPRSSRALEARFGLTSWDSHDRAESFEEAVERGRRRAFTGVAWSPMGCGPRGSALLATVDSSGLVGVHVVLPAGGDAARGEAPLVCAIAAPQPGLAPASRGPPSAAGEADAAQDPPAACAARSRKASAQAPRTRRPPPPRSGAHDRSRTRHRADRPASGRSAQQRPRGEGLQAPYAPARVAFCPSPLPGERVARPQSALLCAARASLVELWRVGVEPWECTCLATHQLDLCGGPSRHAPVITALAVAPARGARLALLLGTSSGAVQALPARVQASLPGSAVGLDAEEPGCVLSQAVELQGPGGAAVAVVAEAAEFDGAGRPNCGAETARGAWLVAMAQGTEVSAVLSRGGLLEVAHGRSCSGVGQRFRNRACAHGLPVISLLIDASGTMAGAKAGASFSEVARVLSLDFSGRAALWRLCAAADGELGAMECEIRTMLPLQPQNWLTAVEVAAMHVDFRVSRPLATETIRAGSVQSTCMVFSPSRSMVASVVTRRMEKTTQQKPTCHLFLAPTGTASQMFLSLMWSACTSLQRARDSNALGFHMWDVAAAWLSLRQGVAFEIERSRRPAQANRTDHGADGPEGAGGTTVARLLAWLWERAESAGLVTAVAGEPPFLKGPLQESLLERLEAEVRRCVREGRQIEHCQLRNALLELGSRMPAAQAEPRGAPPGGSREALRQDYWACRVREGWPPVKIAHWARRPARSLPTAAAGPASAFGQWRSLRRAACAERPRRRTRRSRARPAGATRCPSASGPWPRCSPSRTPGAASAAG</sequence>
<feature type="region of interest" description="Disordered" evidence="1">
    <location>
        <begin position="816"/>
        <end position="860"/>
    </location>
</feature>
<accession>A0ABN9VGB2</accession>
<dbReference type="EMBL" id="CAUYUJ010016984">
    <property type="protein sequence ID" value="CAK0870680.1"/>
    <property type="molecule type" value="Genomic_DNA"/>
</dbReference>
<evidence type="ECO:0000256" key="1">
    <source>
        <dbReference type="SAM" id="MobiDB-lite"/>
    </source>
</evidence>